<name>A0A6A6UBP0_9PEZI</name>
<dbReference type="PANTHER" id="PTHR41807">
    <property type="entry name" value="GLUTATHIONE TRANSFERASE 3"/>
    <property type="match status" value="1"/>
</dbReference>
<keyword evidence="4" id="KW-1185">Reference proteome</keyword>
<sequence length="330" mass="36357">MTTWLAKHKKSELQALAKHVDIKNTDGLLKDDLVNAIDEHLRANSSKYSGDKLLAEFYERGGSPAKKSRASASVDAPEPEKAEKKRRKTIVKDAASPDASSSALIPRTPASLQRLASRVRLPNSPALSRAVSNQSTWVSNQYKSLVKQSGIKNKLPTVRQELSTIKVVHLLILIFEAVGLGQAKYPFGKRNLKDLSFGPIVFPTYDYYVPNIWNFRQSETWSASFLWLLTSLIVPGAVSYLINLTYANPRPKTRRTQPARQFDPLVFSIVKGLLAWVIFPLGATFTFGGLFSPATVTNVNAAIYGGYHTMLIGSGIGIITALYDGLSFKS</sequence>
<accession>A0A6A6UBP0</accession>
<feature type="transmembrane region" description="Helical" evidence="2">
    <location>
        <begin position="303"/>
        <end position="323"/>
    </location>
</feature>
<feature type="transmembrane region" description="Helical" evidence="2">
    <location>
        <begin position="225"/>
        <end position="244"/>
    </location>
</feature>
<keyword evidence="2" id="KW-1133">Transmembrane helix</keyword>
<feature type="compositionally biased region" description="Low complexity" evidence="1">
    <location>
        <begin position="93"/>
        <end position="103"/>
    </location>
</feature>
<feature type="transmembrane region" description="Helical" evidence="2">
    <location>
        <begin position="265"/>
        <end position="291"/>
    </location>
</feature>
<dbReference type="OrthoDB" id="4034134at2759"/>
<evidence type="ECO:0000256" key="1">
    <source>
        <dbReference type="SAM" id="MobiDB-lite"/>
    </source>
</evidence>
<dbReference type="EMBL" id="MU004236">
    <property type="protein sequence ID" value="KAF2668753.1"/>
    <property type="molecule type" value="Genomic_DNA"/>
</dbReference>
<proteinExistence type="predicted"/>
<evidence type="ECO:0000313" key="4">
    <source>
        <dbReference type="Proteomes" id="UP000799302"/>
    </source>
</evidence>
<organism evidence="3 4">
    <name type="scientific">Microthyrium microscopicum</name>
    <dbReference type="NCBI Taxonomy" id="703497"/>
    <lineage>
        <taxon>Eukaryota</taxon>
        <taxon>Fungi</taxon>
        <taxon>Dikarya</taxon>
        <taxon>Ascomycota</taxon>
        <taxon>Pezizomycotina</taxon>
        <taxon>Dothideomycetes</taxon>
        <taxon>Dothideomycetes incertae sedis</taxon>
        <taxon>Microthyriales</taxon>
        <taxon>Microthyriaceae</taxon>
        <taxon>Microthyrium</taxon>
    </lineage>
</organism>
<dbReference type="PANTHER" id="PTHR41807:SF1">
    <property type="entry name" value="GLUTATHIONE TRANSFERASE 3"/>
    <property type="match status" value="1"/>
</dbReference>
<dbReference type="GO" id="GO:0016020">
    <property type="term" value="C:membrane"/>
    <property type="evidence" value="ECO:0007669"/>
    <property type="project" value="TreeGrafter"/>
</dbReference>
<gene>
    <name evidence="3" type="ORF">BT63DRAFT_456394</name>
</gene>
<keyword evidence="2" id="KW-0812">Transmembrane</keyword>
<reference evidence="3" key="1">
    <citation type="journal article" date="2020" name="Stud. Mycol.">
        <title>101 Dothideomycetes genomes: a test case for predicting lifestyles and emergence of pathogens.</title>
        <authorList>
            <person name="Haridas S."/>
            <person name="Albert R."/>
            <person name="Binder M."/>
            <person name="Bloem J."/>
            <person name="Labutti K."/>
            <person name="Salamov A."/>
            <person name="Andreopoulos B."/>
            <person name="Baker S."/>
            <person name="Barry K."/>
            <person name="Bills G."/>
            <person name="Bluhm B."/>
            <person name="Cannon C."/>
            <person name="Castanera R."/>
            <person name="Culley D."/>
            <person name="Daum C."/>
            <person name="Ezra D."/>
            <person name="Gonzalez J."/>
            <person name="Henrissat B."/>
            <person name="Kuo A."/>
            <person name="Liang C."/>
            <person name="Lipzen A."/>
            <person name="Lutzoni F."/>
            <person name="Magnuson J."/>
            <person name="Mondo S."/>
            <person name="Nolan M."/>
            <person name="Ohm R."/>
            <person name="Pangilinan J."/>
            <person name="Park H.-J."/>
            <person name="Ramirez L."/>
            <person name="Alfaro M."/>
            <person name="Sun H."/>
            <person name="Tritt A."/>
            <person name="Yoshinaga Y."/>
            <person name="Zwiers L.-H."/>
            <person name="Turgeon B."/>
            <person name="Goodwin S."/>
            <person name="Spatafora J."/>
            <person name="Crous P."/>
            <person name="Grigoriev I."/>
        </authorList>
    </citation>
    <scope>NUCLEOTIDE SEQUENCE</scope>
    <source>
        <strain evidence="3">CBS 115976</strain>
    </source>
</reference>
<dbReference type="AlphaFoldDB" id="A0A6A6UBP0"/>
<evidence type="ECO:0000256" key="2">
    <source>
        <dbReference type="SAM" id="Phobius"/>
    </source>
</evidence>
<feature type="region of interest" description="Disordered" evidence="1">
    <location>
        <begin position="63"/>
        <end position="104"/>
    </location>
</feature>
<protein>
    <submittedName>
        <fullName evidence="3">Uncharacterized protein</fullName>
    </submittedName>
</protein>
<dbReference type="InterPro" id="IPR038872">
    <property type="entry name" value="Put_GTT3"/>
</dbReference>
<keyword evidence="2" id="KW-0472">Membrane</keyword>
<dbReference type="Proteomes" id="UP000799302">
    <property type="component" value="Unassembled WGS sequence"/>
</dbReference>
<evidence type="ECO:0000313" key="3">
    <source>
        <dbReference type="EMBL" id="KAF2668753.1"/>
    </source>
</evidence>